<organism evidence="1 2">
    <name type="scientific">Thalassobacter stenotrophicus</name>
    <dbReference type="NCBI Taxonomy" id="266809"/>
    <lineage>
        <taxon>Bacteria</taxon>
        <taxon>Pseudomonadati</taxon>
        <taxon>Pseudomonadota</taxon>
        <taxon>Alphaproteobacteria</taxon>
        <taxon>Rhodobacterales</taxon>
        <taxon>Roseobacteraceae</taxon>
        <taxon>Thalassobacter</taxon>
    </lineage>
</organism>
<gene>
    <name evidence="1" type="ORF">THS5294_00324</name>
</gene>
<dbReference type="Proteomes" id="UP000051298">
    <property type="component" value="Unassembled WGS sequence"/>
</dbReference>
<evidence type="ECO:0000313" key="2">
    <source>
        <dbReference type="Proteomes" id="UP000051298"/>
    </source>
</evidence>
<reference evidence="1 2" key="1">
    <citation type="submission" date="2015-09" db="EMBL/GenBank/DDBJ databases">
        <authorList>
            <consortium name="Swine Surveillance"/>
        </authorList>
    </citation>
    <scope>NUCLEOTIDE SEQUENCE [LARGE SCALE GENOMIC DNA]</scope>
    <source>
        <strain evidence="1 2">CECT 5294</strain>
    </source>
</reference>
<name>A0A0P1FH37_9RHOB</name>
<dbReference type="EMBL" id="CYRX01000008">
    <property type="protein sequence ID" value="CUH59043.1"/>
    <property type="molecule type" value="Genomic_DNA"/>
</dbReference>
<dbReference type="Pfam" id="PF10109">
    <property type="entry name" value="Phage_TAC_7"/>
    <property type="match status" value="1"/>
</dbReference>
<dbReference type="AlphaFoldDB" id="A0A0P1FH37"/>
<protein>
    <submittedName>
        <fullName evidence="1">Phage tail protein E</fullName>
    </submittedName>
</protein>
<dbReference type="InterPro" id="IPR019289">
    <property type="entry name" value="Phage_tail_E/E"/>
</dbReference>
<sequence length="105" mass="11256">MVQHRNKRLPLSAPITMGDQTLTEVSVKKPKVKDLKTLQDALAGIEDQLEQGIIMAAVLTDLPREAIEDMDTDDFTAISEVIAGFFPKGTASATGAPSQPKPHTG</sequence>
<evidence type="ECO:0000313" key="1">
    <source>
        <dbReference type="EMBL" id="CUH59043.1"/>
    </source>
</evidence>
<proteinExistence type="predicted"/>
<accession>A0A0P1FH37</accession>
<dbReference type="RefSeq" id="WP_058122354.1">
    <property type="nucleotide sequence ID" value="NZ_CYRX01000008.1"/>
</dbReference>